<dbReference type="GO" id="GO:0032991">
    <property type="term" value="C:protein-containing complex"/>
    <property type="evidence" value="ECO:0007669"/>
    <property type="project" value="TreeGrafter"/>
</dbReference>
<dbReference type="PANTHER" id="PTHR14614:SF109">
    <property type="entry name" value="RIBOSOMAL LYSINE N-METHYLTRANSFERASE 5"/>
    <property type="match status" value="1"/>
</dbReference>
<keyword evidence="2" id="KW-0949">S-adenosyl-L-methionine</keyword>
<proteinExistence type="inferred from homology"/>
<evidence type="ECO:0000256" key="1">
    <source>
        <dbReference type="ARBA" id="ARBA00022603"/>
    </source>
</evidence>
<evidence type="ECO:0000256" key="2">
    <source>
        <dbReference type="ARBA" id="ARBA00022691"/>
    </source>
</evidence>
<comment type="similarity">
    <text evidence="3">Belongs to the class I-like SAM-binding methyltransferase superfamily. RKM5 family.</text>
</comment>
<keyword evidence="1" id="KW-0489">Methyltransferase</keyword>
<dbReference type="GO" id="GO:0032259">
    <property type="term" value="P:methylation"/>
    <property type="evidence" value="ECO:0007669"/>
    <property type="project" value="UniProtKB-KW"/>
</dbReference>
<name>A0A8J5UKB6_9ASCO</name>
<dbReference type="Pfam" id="PF10294">
    <property type="entry name" value="Methyltransf_16"/>
    <property type="match status" value="1"/>
</dbReference>
<dbReference type="GO" id="GO:0008757">
    <property type="term" value="F:S-adenosylmethionine-dependent methyltransferase activity"/>
    <property type="evidence" value="ECO:0007669"/>
    <property type="project" value="UniProtKB-ARBA"/>
</dbReference>
<dbReference type="GO" id="GO:0005829">
    <property type="term" value="C:cytosol"/>
    <property type="evidence" value="ECO:0007669"/>
    <property type="project" value="TreeGrafter"/>
</dbReference>
<evidence type="ECO:0000313" key="5">
    <source>
        <dbReference type="EMBL" id="KAG7665343.1"/>
    </source>
</evidence>
<dbReference type="RefSeq" id="XP_049265575.1">
    <property type="nucleotide sequence ID" value="XM_049404641.1"/>
</dbReference>
<dbReference type="InterPro" id="IPR019410">
    <property type="entry name" value="Methyltransf_16"/>
</dbReference>
<accession>A0A8J5UKB6</accession>
<dbReference type="PANTHER" id="PTHR14614">
    <property type="entry name" value="HEPATOCELLULAR CARCINOMA-ASSOCIATED ANTIGEN"/>
    <property type="match status" value="1"/>
</dbReference>
<dbReference type="Proteomes" id="UP000694255">
    <property type="component" value="Unassembled WGS sequence"/>
</dbReference>
<gene>
    <name evidence="5" type="ORF">J8A68_001031</name>
</gene>
<reference evidence="5 6" key="1">
    <citation type="journal article" date="2021" name="DNA Res.">
        <title>Genome analysis of Candida subhashii reveals its hybrid nature and dual mitochondrial genome conformations.</title>
        <authorList>
            <person name="Mixao V."/>
            <person name="Hegedusova E."/>
            <person name="Saus E."/>
            <person name="Pryszcz L.P."/>
            <person name="Cillingova A."/>
            <person name="Nosek J."/>
            <person name="Gabaldon T."/>
        </authorList>
    </citation>
    <scope>NUCLEOTIDE SEQUENCE [LARGE SCALE GENOMIC DNA]</scope>
    <source>
        <strain evidence="5 6">CBS 10753</strain>
    </source>
</reference>
<dbReference type="OrthoDB" id="2529286at2759"/>
<sequence>MTDWVSITDQFERVDEYEIDDHLFELYSERSPPDNLGFVNRSSNTITITLPQSNLDLTIKQSLSELSSSKESSSTGFICWQSSVYFVDWLLSQKECPFAKIFQSKNDRVIVELGAGVAGICASLLSSNVSRYIATDQKHILKLLKENIESNISTSKYKSSTLDAPPVSRSGGGGSNSIASIPIVDVLEFDWEDIDQGLYNYNQLIQGNKKPDILIACDTIYNEYLIPHFLNGLRSLLNKNSIALVVLQLRDSITLETFVKEIVIQQKLKLYSIPLQMLSHSLQSGFVIYCITL</sequence>
<organism evidence="5 6">
    <name type="scientific">[Candida] subhashii</name>
    <dbReference type="NCBI Taxonomy" id="561895"/>
    <lineage>
        <taxon>Eukaryota</taxon>
        <taxon>Fungi</taxon>
        <taxon>Dikarya</taxon>
        <taxon>Ascomycota</taxon>
        <taxon>Saccharomycotina</taxon>
        <taxon>Pichiomycetes</taxon>
        <taxon>Debaryomycetaceae</taxon>
        <taxon>Spathaspora</taxon>
    </lineage>
</organism>
<keyword evidence="6" id="KW-1185">Reference proteome</keyword>
<protein>
    <recommendedName>
        <fullName evidence="4">Ribosomal lysine N-methyltransferase 5</fullName>
    </recommendedName>
</protein>
<comment type="caution">
    <text evidence="5">The sequence shown here is derived from an EMBL/GenBank/DDBJ whole genome shotgun (WGS) entry which is preliminary data.</text>
</comment>
<evidence type="ECO:0000256" key="3">
    <source>
        <dbReference type="ARBA" id="ARBA00038458"/>
    </source>
</evidence>
<evidence type="ECO:0000256" key="4">
    <source>
        <dbReference type="ARBA" id="ARBA00039932"/>
    </source>
</evidence>
<dbReference type="GeneID" id="73467832"/>
<evidence type="ECO:0000313" key="6">
    <source>
        <dbReference type="Proteomes" id="UP000694255"/>
    </source>
</evidence>
<keyword evidence="1" id="KW-0808">Transferase</keyword>
<dbReference type="AlphaFoldDB" id="A0A8J5UKB6"/>
<dbReference type="EMBL" id="JAGSYN010000050">
    <property type="protein sequence ID" value="KAG7665343.1"/>
    <property type="molecule type" value="Genomic_DNA"/>
</dbReference>